<sequence length="142" mass="14627">MEVEGSEGNEKHKEKKVQEQLEAIEETTESTSSSVLCSAVAAAAAAADADADADADDDADDDTDASAAAATAAVLLQAYVLNDDGGDDGSCGRTDAHTAVQRPQKLPLASPATVALRTMTAFGADPGRQIHIHRADSNDNCR</sequence>
<feature type="compositionally biased region" description="Acidic residues" evidence="1">
    <location>
        <begin position="49"/>
        <end position="64"/>
    </location>
</feature>
<evidence type="ECO:0000313" key="3">
    <source>
        <dbReference type="WBParaSite" id="SMUV_0000992101-mRNA-1"/>
    </source>
</evidence>
<reference evidence="3" key="1">
    <citation type="submission" date="2017-02" db="UniProtKB">
        <authorList>
            <consortium name="WormBaseParasite"/>
        </authorList>
    </citation>
    <scope>IDENTIFICATION</scope>
</reference>
<dbReference type="WBParaSite" id="SMUV_0000992101-mRNA-1">
    <property type="protein sequence ID" value="SMUV_0000992101-mRNA-1"/>
    <property type="gene ID" value="SMUV_0000992101"/>
</dbReference>
<name>A0A0N5AY84_9BILA</name>
<feature type="region of interest" description="Disordered" evidence="1">
    <location>
        <begin position="47"/>
        <end position="66"/>
    </location>
</feature>
<dbReference type="AlphaFoldDB" id="A0A0N5AY84"/>
<feature type="region of interest" description="Disordered" evidence="1">
    <location>
        <begin position="1"/>
        <end position="34"/>
    </location>
</feature>
<feature type="region of interest" description="Disordered" evidence="1">
    <location>
        <begin position="86"/>
        <end position="105"/>
    </location>
</feature>
<evidence type="ECO:0000313" key="2">
    <source>
        <dbReference type="Proteomes" id="UP000046393"/>
    </source>
</evidence>
<organism evidence="2 3">
    <name type="scientific">Syphacia muris</name>
    <dbReference type="NCBI Taxonomy" id="451379"/>
    <lineage>
        <taxon>Eukaryota</taxon>
        <taxon>Metazoa</taxon>
        <taxon>Ecdysozoa</taxon>
        <taxon>Nematoda</taxon>
        <taxon>Chromadorea</taxon>
        <taxon>Rhabditida</taxon>
        <taxon>Spirurina</taxon>
        <taxon>Oxyuridomorpha</taxon>
        <taxon>Oxyuroidea</taxon>
        <taxon>Oxyuridae</taxon>
        <taxon>Syphacia</taxon>
    </lineage>
</organism>
<protein>
    <submittedName>
        <fullName evidence="3">Uncharacterized protein</fullName>
    </submittedName>
</protein>
<accession>A0A0N5AY84</accession>
<dbReference type="Proteomes" id="UP000046393">
    <property type="component" value="Unplaced"/>
</dbReference>
<proteinExistence type="predicted"/>
<feature type="compositionally biased region" description="Basic and acidic residues" evidence="1">
    <location>
        <begin position="8"/>
        <end position="19"/>
    </location>
</feature>
<keyword evidence="2" id="KW-1185">Reference proteome</keyword>
<evidence type="ECO:0000256" key="1">
    <source>
        <dbReference type="SAM" id="MobiDB-lite"/>
    </source>
</evidence>